<name>A0ABQ7HA28_DUNSA</name>
<accession>A0ABQ7HA28</accession>
<comment type="caution">
    <text evidence="2">The sequence shown here is derived from an EMBL/GenBank/DDBJ whole genome shotgun (WGS) entry which is preliminary data.</text>
</comment>
<evidence type="ECO:0000256" key="1">
    <source>
        <dbReference type="SAM" id="MobiDB-lite"/>
    </source>
</evidence>
<reference evidence="2" key="1">
    <citation type="submission" date="2017-08" db="EMBL/GenBank/DDBJ databases">
        <authorList>
            <person name="Polle J.E."/>
            <person name="Barry K."/>
            <person name="Cushman J."/>
            <person name="Schmutz J."/>
            <person name="Tran D."/>
            <person name="Hathwaick L.T."/>
            <person name="Yim W.C."/>
            <person name="Jenkins J."/>
            <person name="Mckie-Krisberg Z.M."/>
            <person name="Prochnik S."/>
            <person name="Lindquist E."/>
            <person name="Dockter R.B."/>
            <person name="Adam C."/>
            <person name="Molina H."/>
            <person name="Bunkerborg J."/>
            <person name="Jin E."/>
            <person name="Buchheim M."/>
            <person name="Magnuson J."/>
        </authorList>
    </citation>
    <scope>NUCLEOTIDE SEQUENCE</scope>
    <source>
        <strain evidence="2">CCAP 19/18</strain>
    </source>
</reference>
<organism evidence="2 3">
    <name type="scientific">Dunaliella salina</name>
    <name type="common">Green alga</name>
    <name type="synonym">Protococcus salinus</name>
    <dbReference type="NCBI Taxonomy" id="3046"/>
    <lineage>
        <taxon>Eukaryota</taxon>
        <taxon>Viridiplantae</taxon>
        <taxon>Chlorophyta</taxon>
        <taxon>core chlorophytes</taxon>
        <taxon>Chlorophyceae</taxon>
        <taxon>CS clade</taxon>
        <taxon>Chlamydomonadales</taxon>
        <taxon>Dunaliellaceae</taxon>
        <taxon>Dunaliella</taxon>
    </lineage>
</organism>
<proteinExistence type="predicted"/>
<sequence length="100" mass="11511">MTRMHITREGDLEVYSLALDKVPTRWREDPSWSPFTQAPTFGAKSHASQHPRASKLLSQQTPAPYAHDMPMPSRWCPAHGVLNEGWYLVDYFKVCKQRAL</sequence>
<evidence type="ECO:0000313" key="3">
    <source>
        <dbReference type="Proteomes" id="UP000815325"/>
    </source>
</evidence>
<feature type="region of interest" description="Disordered" evidence="1">
    <location>
        <begin position="28"/>
        <end position="63"/>
    </location>
</feature>
<protein>
    <recommendedName>
        <fullName evidence="4">Encoded protein</fullName>
    </recommendedName>
</protein>
<dbReference type="Proteomes" id="UP000815325">
    <property type="component" value="Unassembled WGS sequence"/>
</dbReference>
<keyword evidence="3" id="KW-1185">Reference proteome</keyword>
<evidence type="ECO:0000313" key="2">
    <source>
        <dbReference type="EMBL" id="KAF5843710.1"/>
    </source>
</evidence>
<evidence type="ECO:0008006" key="4">
    <source>
        <dbReference type="Google" id="ProtNLM"/>
    </source>
</evidence>
<gene>
    <name evidence="2" type="ORF">DUNSADRAFT_8225</name>
</gene>
<dbReference type="EMBL" id="MU069438">
    <property type="protein sequence ID" value="KAF5843710.1"/>
    <property type="molecule type" value="Genomic_DNA"/>
</dbReference>